<dbReference type="InterPro" id="IPR057683">
    <property type="entry name" value="DUF7923"/>
</dbReference>
<name>A0A8H5FKW3_9AGAR</name>
<dbReference type="PANTHER" id="PTHR37543:SF1">
    <property type="entry name" value="CCCH ZINC FINGER DNA BINDING PROTEIN (AFU_ORTHOLOGUE AFUA_5G12760)"/>
    <property type="match status" value="1"/>
</dbReference>
<keyword evidence="1" id="KW-0175">Coiled coil</keyword>
<dbReference type="Pfam" id="PF25540">
    <property type="entry name" value="DUF7923"/>
    <property type="match status" value="1"/>
</dbReference>
<organism evidence="4 5">
    <name type="scientific">Ephemerocybe angulata</name>
    <dbReference type="NCBI Taxonomy" id="980116"/>
    <lineage>
        <taxon>Eukaryota</taxon>
        <taxon>Fungi</taxon>
        <taxon>Dikarya</taxon>
        <taxon>Basidiomycota</taxon>
        <taxon>Agaricomycotina</taxon>
        <taxon>Agaricomycetes</taxon>
        <taxon>Agaricomycetidae</taxon>
        <taxon>Agaricales</taxon>
        <taxon>Agaricineae</taxon>
        <taxon>Psathyrellaceae</taxon>
        <taxon>Ephemerocybe</taxon>
    </lineage>
</organism>
<sequence length="369" mass="40278">MSTSEPLSLRLEKRLNAFHEDLKAEIARVISMESDPEQAAQLVEDSLLRDKARISELEGQCNALEAERDLLKEGHHPRHIVVLIDGDGVIFELDRIAQGHAGGMQAGKDLSAGLEKHFGSTPHRPLSVYLFFNKKGLYDTFGKLGRPDAQENLEGFVVGFNEAATGYMIVDVGRNKEAADAKIKVLLEKEVTSPQTEFIVFGGCHDGGYISNLNTHITRGFGPKLHLLQGYDKPAWVIKNLNLPLIQIPGLFVKEKIDIVTGATPFVSPAPNSGGLGLLPPVDLDEDTLSPSLSRFPAVGLPSTPSHNPQSRPTSMASHRRNMSSSSGVSFNTGSSTYSTPARGDISLQPSPIPRKIDLSRELWKRTYP</sequence>
<accession>A0A8H5FKW3</accession>
<dbReference type="OrthoDB" id="2270193at2759"/>
<feature type="region of interest" description="Disordered" evidence="2">
    <location>
        <begin position="295"/>
        <end position="369"/>
    </location>
</feature>
<comment type="caution">
    <text evidence="4">The sequence shown here is derived from an EMBL/GenBank/DDBJ whole genome shotgun (WGS) entry which is preliminary data.</text>
</comment>
<feature type="coiled-coil region" evidence="1">
    <location>
        <begin position="47"/>
        <end position="74"/>
    </location>
</feature>
<dbReference type="AlphaFoldDB" id="A0A8H5FKW3"/>
<feature type="compositionally biased region" description="Basic and acidic residues" evidence="2">
    <location>
        <begin position="355"/>
        <end position="369"/>
    </location>
</feature>
<dbReference type="EMBL" id="JAACJK010000002">
    <property type="protein sequence ID" value="KAF5340960.1"/>
    <property type="molecule type" value="Genomic_DNA"/>
</dbReference>
<dbReference type="PANTHER" id="PTHR37543">
    <property type="entry name" value="CCCH ZINC FINGER DNA BINDING PROTEIN (AFU_ORTHOLOGUE AFUA_5G12760)"/>
    <property type="match status" value="1"/>
</dbReference>
<proteinExistence type="predicted"/>
<feature type="domain" description="DUF7923" evidence="3">
    <location>
        <begin position="78"/>
        <end position="252"/>
    </location>
</feature>
<evidence type="ECO:0000256" key="1">
    <source>
        <dbReference type="SAM" id="Coils"/>
    </source>
</evidence>
<evidence type="ECO:0000259" key="3">
    <source>
        <dbReference type="Pfam" id="PF25540"/>
    </source>
</evidence>
<reference evidence="4 5" key="1">
    <citation type="journal article" date="2020" name="ISME J.">
        <title>Uncovering the hidden diversity of litter-decomposition mechanisms in mushroom-forming fungi.</title>
        <authorList>
            <person name="Floudas D."/>
            <person name="Bentzer J."/>
            <person name="Ahren D."/>
            <person name="Johansson T."/>
            <person name="Persson P."/>
            <person name="Tunlid A."/>
        </authorList>
    </citation>
    <scope>NUCLEOTIDE SEQUENCE [LARGE SCALE GENOMIC DNA]</scope>
    <source>
        <strain evidence="4 5">CBS 175.51</strain>
    </source>
</reference>
<feature type="compositionally biased region" description="Low complexity" evidence="2">
    <location>
        <begin position="323"/>
        <end position="337"/>
    </location>
</feature>
<keyword evidence="5" id="KW-1185">Reference proteome</keyword>
<evidence type="ECO:0000256" key="2">
    <source>
        <dbReference type="SAM" id="MobiDB-lite"/>
    </source>
</evidence>
<evidence type="ECO:0000313" key="5">
    <source>
        <dbReference type="Proteomes" id="UP000541558"/>
    </source>
</evidence>
<protein>
    <recommendedName>
        <fullName evidence="3">DUF7923 domain-containing protein</fullName>
    </recommendedName>
</protein>
<feature type="compositionally biased region" description="Polar residues" evidence="2">
    <location>
        <begin position="303"/>
        <end position="314"/>
    </location>
</feature>
<dbReference type="Proteomes" id="UP000541558">
    <property type="component" value="Unassembled WGS sequence"/>
</dbReference>
<evidence type="ECO:0000313" key="4">
    <source>
        <dbReference type="EMBL" id="KAF5340960.1"/>
    </source>
</evidence>
<gene>
    <name evidence="4" type="ORF">D9611_006037</name>
</gene>